<dbReference type="Proteomes" id="UP001139157">
    <property type="component" value="Unassembled WGS sequence"/>
</dbReference>
<organism evidence="3 4">
    <name type="scientific">Nocardia pulmonis</name>
    <dbReference type="NCBI Taxonomy" id="2951408"/>
    <lineage>
        <taxon>Bacteria</taxon>
        <taxon>Bacillati</taxon>
        <taxon>Actinomycetota</taxon>
        <taxon>Actinomycetes</taxon>
        <taxon>Mycobacteriales</taxon>
        <taxon>Nocardiaceae</taxon>
        <taxon>Nocardia</taxon>
    </lineage>
</organism>
<dbReference type="InterPro" id="IPR000675">
    <property type="entry name" value="Cutinase/axe"/>
</dbReference>
<gene>
    <name evidence="3" type="ORF">NDR86_32590</name>
</gene>
<feature type="chain" id="PRO_5040901391" evidence="2">
    <location>
        <begin position="28"/>
        <end position="209"/>
    </location>
</feature>
<dbReference type="EMBL" id="JAMRXG010000020">
    <property type="protein sequence ID" value="MCM6778236.1"/>
    <property type="molecule type" value="Genomic_DNA"/>
</dbReference>
<evidence type="ECO:0000256" key="2">
    <source>
        <dbReference type="SAM" id="SignalP"/>
    </source>
</evidence>
<dbReference type="Pfam" id="PF01083">
    <property type="entry name" value="Cutinase"/>
    <property type="match status" value="1"/>
</dbReference>
<name>A0A9X2EDA7_9NOCA</name>
<dbReference type="AlphaFoldDB" id="A0A9X2EDA7"/>
<reference evidence="3" key="1">
    <citation type="submission" date="2022-06" db="EMBL/GenBank/DDBJ databases">
        <title>Novel species in genus nocardia.</title>
        <authorList>
            <person name="Li F."/>
        </authorList>
    </citation>
    <scope>NUCLEOTIDE SEQUENCE</scope>
    <source>
        <strain evidence="3">CDC141</strain>
    </source>
</reference>
<evidence type="ECO:0000313" key="4">
    <source>
        <dbReference type="Proteomes" id="UP001139157"/>
    </source>
</evidence>
<comment type="caution">
    <text evidence="3">The sequence shown here is derived from an EMBL/GenBank/DDBJ whole genome shotgun (WGS) entry which is preliminary data.</text>
</comment>
<keyword evidence="2" id="KW-0732">Signal</keyword>
<keyword evidence="4" id="KW-1185">Reference proteome</keyword>
<keyword evidence="1" id="KW-0378">Hydrolase</keyword>
<protein>
    <submittedName>
        <fullName evidence="3">Cutinase family protein</fullName>
    </submittedName>
</protein>
<evidence type="ECO:0000313" key="3">
    <source>
        <dbReference type="EMBL" id="MCM6778236.1"/>
    </source>
</evidence>
<dbReference type="InterPro" id="IPR029058">
    <property type="entry name" value="AB_hydrolase_fold"/>
</dbReference>
<accession>A0A9X2EDA7</accession>
<proteinExistence type="predicted"/>
<dbReference type="RefSeq" id="WP_251917708.1">
    <property type="nucleotide sequence ID" value="NZ_JAMRXG010000020.1"/>
</dbReference>
<dbReference type="Gene3D" id="3.40.50.1820">
    <property type="entry name" value="alpha/beta hydrolase"/>
    <property type="match status" value="1"/>
</dbReference>
<dbReference type="GO" id="GO:0016787">
    <property type="term" value="F:hydrolase activity"/>
    <property type="evidence" value="ECO:0007669"/>
    <property type="project" value="UniProtKB-KW"/>
</dbReference>
<evidence type="ECO:0000256" key="1">
    <source>
        <dbReference type="ARBA" id="ARBA00022801"/>
    </source>
</evidence>
<dbReference type="SUPFAM" id="SSF53474">
    <property type="entry name" value="alpha/beta-Hydrolases"/>
    <property type="match status" value="1"/>
</dbReference>
<sequence length="209" mass="22251">MFTRIAALTIVTAVVWSLAAVGTPASARPAPCRGSWSLGVGGFTFGLSTGGRQDSRYMVADEHVEYNTFQPKSGVREVNRLFWAHRRACPDDHIKLIGHSEGAAVVHAWVSAHQRVANADAVLIADPKRAAGPGGPGLAATIITFLVGEPLVGTDANFGAFPVLSVCNRDDVVCNINAGWSGYLIRNAHGAYHLDAAHYPDNASGTWYR</sequence>
<feature type="signal peptide" evidence="2">
    <location>
        <begin position="1"/>
        <end position="27"/>
    </location>
</feature>